<comment type="caution">
    <text evidence="1">The sequence shown here is derived from an EMBL/GenBank/DDBJ whole genome shotgun (WGS) entry which is preliminary data.</text>
</comment>
<dbReference type="EMBL" id="QAAD01000012">
    <property type="protein sequence ID" value="PTN07867.1"/>
    <property type="molecule type" value="Genomic_DNA"/>
</dbReference>
<evidence type="ECO:0000313" key="2">
    <source>
        <dbReference type="Proteomes" id="UP000243525"/>
    </source>
</evidence>
<evidence type="ECO:0000313" key="1">
    <source>
        <dbReference type="EMBL" id="PTN07867.1"/>
    </source>
</evidence>
<proteinExistence type="predicted"/>
<accession>A0A2T5C025</accession>
<dbReference type="Proteomes" id="UP000243525">
    <property type="component" value="Unassembled WGS sequence"/>
</dbReference>
<protein>
    <submittedName>
        <fullName evidence="1">Uncharacterized protein</fullName>
    </submittedName>
</protein>
<name>A0A2T5C025_9BACT</name>
<keyword evidence="2" id="KW-1185">Reference proteome</keyword>
<dbReference type="AlphaFoldDB" id="A0A2T5C025"/>
<organism evidence="1 2">
    <name type="scientific">Mangrovibacterium marinum</name>
    <dbReference type="NCBI Taxonomy" id="1639118"/>
    <lineage>
        <taxon>Bacteria</taxon>
        <taxon>Pseudomonadati</taxon>
        <taxon>Bacteroidota</taxon>
        <taxon>Bacteroidia</taxon>
        <taxon>Marinilabiliales</taxon>
        <taxon>Prolixibacteraceae</taxon>
        <taxon>Mangrovibacterium</taxon>
    </lineage>
</organism>
<sequence>MALAIQYRLASKVSHPITSFQCSFFSLSALYHPISEYKFSLCNGIIWVAQTITRRLSPPVRDEILPTQMPKLPKLHPSGIAGSFLFDFGLLKIGQLIPDFLALIERLSCLLMAFRTTTFDNNDNPRTSNTRSPKIFHFHPCWRFSGTRLCLRWRMRNL</sequence>
<gene>
    <name evidence="1" type="ORF">C8N47_11229</name>
</gene>
<reference evidence="1 2" key="1">
    <citation type="submission" date="2018-04" db="EMBL/GenBank/DDBJ databases">
        <title>Genomic Encyclopedia of Archaeal and Bacterial Type Strains, Phase II (KMG-II): from individual species to whole genera.</title>
        <authorList>
            <person name="Goeker M."/>
        </authorList>
    </citation>
    <scope>NUCLEOTIDE SEQUENCE [LARGE SCALE GENOMIC DNA]</scope>
    <source>
        <strain evidence="1 2">DSM 28823</strain>
    </source>
</reference>